<dbReference type="EMBL" id="VFPU01000001">
    <property type="protein sequence ID" value="TQM95499.1"/>
    <property type="molecule type" value="Genomic_DNA"/>
</dbReference>
<dbReference type="GO" id="GO:0016740">
    <property type="term" value="F:transferase activity"/>
    <property type="evidence" value="ECO:0007669"/>
    <property type="project" value="UniProtKB-KW"/>
</dbReference>
<dbReference type="SUPFAM" id="SSF53756">
    <property type="entry name" value="UDP-Glycosyltransferase/glycogen phosphorylase"/>
    <property type="match status" value="1"/>
</dbReference>
<dbReference type="Gene3D" id="3.40.50.2000">
    <property type="entry name" value="Glycogen Phosphorylase B"/>
    <property type="match status" value="1"/>
</dbReference>
<sequence length="636" mass="67735">MIGYYLHGHGEGHRRRGTSVARALRSEVTGLGPGPAPVGWPGPWVSLSPDDRPPVIDPVAADATAGGTLHWVPRHHPGLLERHRQLVQWLAEERPALLVVDVSVEISLLARLCGVPVVVGAMPGDRLDRAHRTAYDLAEALLAPWPADAHPDAGWPQSWLDKTWHVGGISALADRPVPGRDEDRAPADGDRRVLVLWGSGGADLDPGALRAAREATPGWTWSVRGGGSPRSADLPADLAAADVVVCHAGQNAVADVAFARRAAVVLAQPRPHDEQAATVRALERLSVAVTAEGWPPAHRWADLLQRATELGGEGWSRWGADGARRAAAHLDELAERLAPAPVGATDGPVAVLTLAHGRHDHLRGQIAGLAAGERRPDLHVVVAMGDPDVRAVAEAAWAAADGPRPELSVVEVPVDADGLPLARARNLAARTARDRGGGALIFLDVDCIPGPGTVATYARELASPATRRAPHPAVLCGDVAYLPPVPEGRDGWVTCLDQLPQAGRHRSDRVLLPPGRRLREPDLRQFWSLSFALTADDFAACGGFCEEYVGYGGEDTDFAQVVGARGGILTWVGGATAYHQHHEGGGPPVHHLEAVVRNAGVFADRWGWWPMEGWLEAFEERGLAAPDETGRWRVLA</sequence>
<proteinExistence type="predicted"/>
<dbReference type="Proteomes" id="UP000315133">
    <property type="component" value="Unassembled WGS sequence"/>
</dbReference>
<dbReference type="RefSeq" id="WP_272949384.1">
    <property type="nucleotide sequence ID" value="NZ_BAAAIL010000003.1"/>
</dbReference>
<gene>
    <name evidence="3" type="ORF">FB476_0342</name>
</gene>
<evidence type="ECO:0000313" key="3">
    <source>
        <dbReference type="EMBL" id="TQM95499.1"/>
    </source>
</evidence>
<keyword evidence="1 3" id="KW-0808">Transferase</keyword>
<dbReference type="AlphaFoldDB" id="A0A543KK98"/>
<evidence type="ECO:0000256" key="1">
    <source>
        <dbReference type="ARBA" id="ARBA00022679"/>
    </source>
</evidence>
<dbReference type="SUPFAM" id="SSF53448">
    <property type="entry name" value="Nucleotide-diphospho-sugar transferases"/>
    <property type="match status" value="1"/>
</dbReference>
<evidence type="ECO:0000313" key="4">
    <source>
        <dbReference type="Proteomes" id="UP000315133"/>
    </source>
</evidence>
<accession>A0A543KK98</accession>
<dbReference type="Gene3D" id="3.90.550.10">
    <property type="entry name" value="Spore Coat Polysaccharide Biosynthesis Protein SpsA, Chain A"/>
    <property type="match status" value="1"/>
</dbReference>
<dbReference type="InterPro" id="IPR027791">
    <property type="entry name" value="Galactosyl_T_C"/>
</dbReference>
<name>A0A543KK98_9MICO</name>
<organism evidence="3 4">
    <name type="scientific">Ornithinimicrobium humiphilum</name>
    <dbReference type="NCBI Taxonomy" id="125288"/>
    <lineage>
        <taxon>Bacteria</taxon>
        <taxon>Bacillati</taxon>
        <taxon>Actinomycetota</taxon>
        <taxon>Actinomycetes</taxon>
        <taxon>Micrococcales</taxon>
        <taxon>Ornithinimicrobiaceae</taxon>
        <taxon>Ornithinimicrobium</taxon>
    </lineage>
</organism>
<evidence type="ECO:0000259" key="2">
    <source>
        <dbReference type="Pfam" id="PF02709"/>
    </source>
</evidence>
<reference evidence="3 4" key="1">
    <citation type="submission" date="2019-06" db="EMBL/GenBank/DDBJ databases">
        <title>Sequencing the genomes of 1000 actinobacteria strains.</title>
        <authorList>
            <person name="Klenk H.-P."/>
        </authorList>
    </citation>
    <scope>NUCLEOTIDE SEQUENCE [LARGE SCALE GENOMIC DNA]</scope>
    <source>
        <strain evidence="3 4">DSM 12362</strain>
    </source>
</reference>
<protein>
    <submittedName>
        <fullName evidence="3">GT2 family glycosyltransferase</fullName>
    </submittedName>
</protein>
<feature type="domain" description="Galactosyltransferase C-terminal" evidence="2">
    <location>
        <begin position="524"/>
        <end position="570"/>
    </location>
</feature>
<comment type="caution">
    <text evidence="3">The sequence shown here is derived from an EMBL/GenBank/DDBJ whole genome shotgun (WGS) entry which is preliminary data.</text>
</comment>
<keyword evidence="4" id="KW-1185">Reference proteome</keyword>
<dbReference type="InterPro" id="IPR029044">
    <property type="entry name" value="Nucleotide-diphossugar_trans"/>
</dbReference>
<dbReference type="Pfam" id="PF02709">
    <property type="entry name" value="Glyco_transf_7C"/>
    <property type="match status" value="1"/>
</dbReference>